<dbReference type="AlphaFoldDB" id="A0A4Q1KI19"/>
<keyword evidence="3" id="KW-1185">Reference proteome</keyword>
<dbReference type="RefSeq" id="WP_129465349.1">
    <property type="nucleotide sequence ID" value="NZ_SBKQ01000014.1"/>
</dbReference>
<dbReference type="PROSITE" id="PS51257">
    <property type="entry name" value="PROKAR_LIPOPROTEIN"/>
    <property type="match status" value="1"/>
</dbReference>
<gene>
    <name evidence="2" type="ORF">EQG68_13130</name>
</gene>
<accession>A0A4Q1KI19</accession>
<proteinExistence type="predicted"/>
<organism evidence="2 3">
    <name type="scientific">Flavobacterium piscinae</name>
    <dbReference type="NCBI Taxonomy" id="2506424"/>
    <lineage>
        <taxon>Bacteria</taxon>
        <taxon>Pseudomonadati</taxon>
        <taxon>Bacteroidota</taxon>
        <taxon>Flavobacteriia</taxon>
        <taxon>Flavobacteriales</taxon>
        <taxon>Flavobacteriaceae</taxon>
        <taxon>Flavobacterium</taxon>
    </lineage>
</organism>
<dbReference type="OrthoDB" id="832379at2"/>
<keyword evidence="1" id="KW-0732">Signal</keyword>
<feature type="chain" id="PRO_5020913342" description="DUF1735 domain-containing protein" evidence="1">
    <location>
        <begin position="23"/>
        <end position="336"/>
    </location>
</feature>
<dbReference type="Proteomes" id="UP000289734">
    <property type="component" value="Unassembled WGS sequence"/>
</dbReference>
<evidence type="ECO:0000313" key="3">
    <source>
        <dbReference type="Proteomes" id="UP000289734"/>
    </source>
</evidence>
<name>A0A4Q1KI19_9FLAO</name>
<sequence>MKRILLFNVAMLSFLFLGSCQEEENTIVQDTTENLNGASPVSKFLARAAQNNTSVDNVMDETSVFRLKLPVDINLNDVNITVATEADYATVADLKNASNSDDDIVTYVYPITVSLRNFEEITVNNLTQLNTIITQNEDLSDISCVTIVYPITINEYDSANQLADILTINSDSQLINYLLSLNNGVFYSINYPISVINPNNQNVVINSNIELRDVIENAIGQCGSNSGSTDDFIDVLTSGNWRISYYHNSDEDDTSVYNGYVFTFNANNTITITRNSSTFTGTWLFYEEDGVDLLEIDFQDDPLDDLDDDWELLEFSSTLIQLKEEGDDEYLSFTKI</sequence>
<evidence type="ECO:0000313" key="2">
    <source>
        <dbReference type="EMBL" id="RXR29423.1"/>
    </source>
</evidence>
<protein>
    <recommendedName>
        <fullName evidence="4">DUF1735 domain-containing protein</fullName>
    </recommendedName>
</protein>
<evidence type="ECO:0008006" key="4">
    <source>
        <dbReference type="Google" id="ProtNLM"/>
    </source>
</evidence>
<dbReference type="EMBL" id="SBKQ01000014">
    <property type="protein sequence ID" value="RXR29423.1"/>
    <property type="molecule type" value="Genomic_DNA"/>
</dbReference>
<reference evidence="3" key="1">
    <citation type="submission" date="2019-01" db="EMBL/GenBank/DDBJ databases">
        <title>Cytophagaceae bacterium strain CAR-16.</title>
        <authorList>
            <person name="Chen W.-M."/>
        </authorList>
    </citation>
    <scope>NUCLEOTIDE SEQUENCE [LARGE SCALE GENOMIC DNA]</scope>
    <source>
        <strain evidence="3">ICH-30</strain>
    </source>
</reference>
<comment type="caution">
    <text evidence="2">The sequence shown here is derived from an EMBL/GenBank/DDBJ whole genome shotgun (WGS) entry which is preliminary data.</text>
</comment>
<feature type="signal peptide" evidence="1">
    <location>
        <begin position="1"/>
        <end position="22"/>
    </location>
</feature>
<evidence type="ECO:0000256" key="1">
    <source>
        <dbReference type="SAM" id="SignalP"/>
    </source>
</evidence>